<dbReference type="CDD" id="cd04301">
    <property type="entry name" value="NAT_SF"/>
    <property type="match status" value="1"/>
</dbReference>
<organism evidence="2 3">
    <name type="scientific">Ancylobacter novellus</name>
    <name type="common">Thiobacillus novellus</name>
    <dbReference type="NCBI Taxonomy" id="921"/>
    <lineage>
        <taxon>Bacteria</taxon>
        <taxon>Pseudomonadati</taxon>
        <taxon>Pseudomonadota</taxon>
        <taxon>Alphaproteobacteria</taxon>
        <taxon>Hyphomicrobiales</taxon>
        <taxon>Xanthobacteraceae</taxon>
        <taxon>Ancylobacter</taxon>
    </lineage>
</organism>
<gene>
    <name evidence="2" type="ORF">DI549_09700</name>
</gene>
<reference evidence="2 3" key="1">
    <citation type="submission" date="2017-08" db="EMBL/GenBank/DDBJ databases">
        <title>Infants hospitalized years apart are colonized by the same room-sourced microbial strains.</title>
        <authorList>
            <person name="Brooks B."/>
            <person name="Olm M.R."/>
            <person name="Firek B.A."/>
            <person name="Baker R."/>
            <person name="Thomas B.C."/>
            <person name="Morowitz M.J."/>
            <person name="Banfield J.F."/>
        </authorList>
    </citation>
    <scope>NUCLEOTIDE SEQUENCE [LARGE SCALE GENOMIC DNA]</scope>
    <source>
        <strain evidence="2">S2_005_001_R2_27</strain>
    </source>
</reference>
<dbReference type="Pfam" id="PF00583">
    <property type="entry name" value="Acetyltransf_1"/>
    <property type="match status" value="1"/>
</dbReference>
<sequence length="188" mass="20981">MFEPFRPFIAADFQVKFATRTWERRGAARLRHDVFCDEQGLFAGDDRDALDEVAIPIVALSLLGVMADDVVGTVRIHEAEPGIWWGSRLAVAENYRKVGALGAALIRLAVSSAHARGCTRFLAHVQAQNGLLFRRLHWNIVEEKELHGRPHYLMQADLAFYPPIHDAETGLRTCARSAPSRLPAREAA</sequence>
<dbReference type="Gene3D" id="3.40.630.30">
    <property type="match status" value="1"/>
</dbReference>
<dbReference type="InterPro" id="IPR000182">
    <property type="entry name" value="GNAT_dom"/>
</dbReference>
<protein>
    <submittedName>
        <fullName evidence="2">Histone acetyltransferase</fullName>
    </submittedName>
</protein>
<dbReference type="InterPro" id="IPR024035">
    <property type="entry name" value="MSMEG_0567_GNAT"/>
</dbReference>
<dbReference type="GO" id="GO:0016747">
    <property type="term" value="F:acyltransferase activity, transferring groups other than amino-acyl groups"/>
    <property type="evidence" value="ECO:0007669"/>
    <property type="project" value="InterPro"/>
</dbReference>
<dbReference type="Proteomes" id="UP000248887">
    <property type="component" value="Unassembled WGS sequence"/>
</dbReference>
<name>A0A2W5SU63_ANCNO</name>
<dbReference type="InterPro" id="IPR016181">
    <property type="entry name" value="Acyl_CoA_acyltransferase"/>
</dbReference>
<dbReference type="EMBL" id="QFQD01000025">
    <property type="protein sequence ID" value="PZQ83013.1"/>
    <property type="molecule type" value="Genomic_DNA"/>
</dbReference>
<keyword evidence="2" id="KW-0808">Transferase</keyword>
<feature type="domain" description="N-acetyltransferase" evidence="1">
    <location>
        <begin position="3"/>
        <end position="159"/>
    </location>
</feature>
<dbReference type="PROSITE" id="PS51186">
    <property type="entry name" value="GNAT"/>
    <property type="match status" value="1"/>
</dbReference>
<evidence type="ECO:0000313" key="3">
    <source>
        <dbReference type="Proteomes" id="UP000248887"/>
    </source>
</evidence>
<evidence type="ECO:0000259" key="1">
    <source>
        <dbReference type="PROSITE" id="PS51186"/>
    </source>
</evidence>
<dbReference type="SUPFAM" id="SSF55729">
    <property type="entry name" value="Acyl-CoA N-acyltransferases (Nat)"/>
    <property type="match status" value="1"/>
</dbReference>
<proteinExistence type="predicted"/>
<evidence type="ECO:0000313" key="2">
    <source>
        <dbReference type="EMBL" id="PZQ83013.1"/>
    </source>
</evidence>
<accession>A0A2W5SU63</accession>
<dbReference type="NCBIfam" id="TIGR04045">
    <property type="entry name" value="MSMEG_0567_GNAT"/>
    <property type="match status" value="1"/>
</dbReference>
<comment type="caution">
    <text evidence="2">The sequence shown here is derived from an EMBL/GenBank/DDBJ whole genome shotgun (WGS) entry which is preliminary data.</text>
</comment>
<dbReference type="AlphaFoldDB" id="A0A2W5SU63"/>